<protein>
    <submittedName>
        <fullName evidence="2">Uncharacterized protein</fullName>
    </submittedName>
</protein>
<sequence length="90" mass="10418">MYLPIANTRHSGCVLQCNRTEQDNEFCLRRQLMNKCLLLKSLMRVTEVRMEQHRNASAWETGYPRENPPTSGIVRHDSHMQKSMSDPAGD</sequence>
<dbReference type="Proteomes" id="UP001159363">
    <property type="component" value="Chromosome X"/>
</dbReference>
<reference evidence="2 3" key="1">
    <citation type="submission" date="2023-02" db="EMBL/GenBank/DDBJ databases">
        <title>LHISI_Scaffold_Assembly.</title>
        <authorList>
            <person name="Stuart O.P."/>
            <person name="Cleave R."/>
            <person name="Magrath M.J.L."/>
            <person name="Mikheyev A.S."/>
        </authorList>
    </citation>
    <scope>NUCLEOTIDE SEQUENCE [LARGE SCALE GENOMIC DNA]</scope>
    <source>
        <strain evidence="2">Daus_M_001</strain>
        <tissue evidence="2">Leg muscle</tissue>
    </source>
</reference>
<evidence type="ECO:0000313" key="2">
    <source>
        <dbReference type="EMBL" id="KAJ8885948.1"/>
    </source>
</evidence>
<organism evidence="2 3">
    <name type="scientific">Dryococelus australis</name>
    <dbReference type="NCBI Taxonomy" id="614101"/>
    <lineage>
        <taxon>Eukaryota</taxon>
        <taxon>Metazoa</taxon>
        <taxon>Ecdysozoa</taxon>
        <taxon>Arthropoda</taxon>
        <taxon>Hexapoda</taxon>
        <taxon>Insecta</taxon>
        <taxon>Pterygota</taxon>
        <taxon>Neoptera</taxon>
        <taxon>Polyneoptera</taxon>
        <taxon>Phasmatodea</taxon>
        <taxon>Verophasmatodea</taxon>
        <taxon>Anareolatae</taxon>
        <taxon>Phasmatidae</taxon>
        <taxon>Eurycanthinae</taxon>
        <taxon>Dryococelus</taxon>
    </lineage>
</organism>
<accession>A0ABQ9HNN3</accession>
<comment type="caution">
    <text evidence="2">The sequence shown here is derived from an EMBL/GenBank/DDBJ whole genome shotgun (WGS) entry which is preliminary data.</text>
</comment>
<evidence type="ECO:0000256" key="1">
    <source>
        <dbReference type="SAM" id="MobiDB-lite"/>
    </source>
</evidence>
<feature type="region of interest" description="Disordered" evidence="1">
    <location>
        <begin position="59"/>
        <end position="90"/>
    </location>
</feature>
<evidence type="ECO:0000313" key="3">
    <source>
        <dbReference type="Proteomes" id="UP001159363"/>
    </source>
</evidence>
<proteinExistence type="predicted"/>
<gene>
    <name evidence="2" type="ORF">PR048_012154</name>
</gene>
<name>A0ABQ9HNN3_9NEOP</name>
<dbReference type="EMBL" id="JARBHB010000004">
    <property type="protein sequence ID" value="KAJ8885948.1"/>
    <property type="molecule type" value="Genomic_DNA"/>
</dbReference>
<keyword evidence="3" id="KW-1185">Reference proteome</keyword>